<accession>A0A9X1ZR34</accession>
<comment type="caution">
    <text evidence="1">The sequence shown here is derived from an EMBL/GenBank/DDBJ whole genome shotgun (WGS) entry which is preliminary data.</text>
</comment>
<protein>
    <submittedName>
        <fullName evidence="1">Uncharacterized protein</fullName>
    </submittedName>
</protein>
<dbReference type="EMBL" id="JAKHSK010000021">
    <property type="protein sequence ID" value="MCL6219442.1"/>
    <property type="molecule type" value="Genomic_DNA"/>
</dbReference>
<reference evidence="1" key="1">
    <citation type="submission" date="2022-01" db="EMBL/GenBank/DDBJ databases">
        <title>Genome sequencing of Zunongwangia sp. M21534 genome.</title>
        <authorList>
            <person name="Chen Y."/>
            <person name="Dong C."/>
            <person name="Shao Z."/>
        </authorList>
    </citation>
    <scope>NUCLEOTIDE SEQUENCE</scope>
    <source>
        <strain evidence="1">MCCC M21534</strain>
    </source>
</reference>
<organism evidence="1 2">
    <name type="scientific">Zunongwangia pacifica</name>
    <dbReference type="NCBI Taxonomy" id="2911062"/>
    <lineage>
        <taxon>Bacteria</taxon>
        <taxon>Pseudomonadati</taxon>
        <taxon>Bacteroidota</taxon>
        <taxon>Flavobacteriia</taxon>
        <taxon>Flavobacteriales</taxon>
        <taxon>Flavobacteriaceae</taxon>
        <taxon>Zunongwangia</taxon>
    </lineage>
</organism>
<evidence type="ECO:0000313" key="1">
    <source>
        <dbReference type="EMBL" id="MCL6219442.1"/>
    </source>
</evidence>
<dbReference type="AlphaFoldDB" id="A0A9X1ZR34"/>
<name>A0A9X1ZR34_9FLAO</name>
<gene>
    <name evidence="1" type="ORF">L1967_14190</name>
</gene>
<keyword evidence="2" id="KW-1185">Reference proteome</keyword>
<dbReference type="RefSeq" id="WP_249602162.1">
    <property type="nucleotide sequence ID" value="NZ_JAKHSK010000021.1"/>
</dbReference>
<evidence type="ECO:0000313" key="2">
    <source>
        <dbReference type="Proteomes" id="UP001139521"/>
    </source>
</evidence>
<proteinExistence type="predicted"/>
<dbReference type="Proteomes" id="UP001139521">
    <property type="component" value="Unassembled WGS sequence"/>
</dbReference>
<sequence length="154" mass="18176">MALYFPPLFCGKGTKLRSLKNFEVGFEDEENLNVLAADQLVVDEIIGYGFNIRKDFSKKIFRIMNSNMSEYFDIIEKVEPEIDLKVVEKRNKKGKMICLAKNFEIKNVIKFPKGREFLHIEETKTLKKFHELFSKDGKNIILRMTGKEFEEYFM</sequence>